<dbReference type="Proteomes" id="UP000006906">
    <property type="component" value="Chromosome 10"/>
</dbReference>
<feature type="region of interest" description="Disordered" evidence="1">
    <location>
        <begin position="36"/>
        <end position="86"/>
    </location>
</feature>
<evidence type="ECO:0000256" key="1">
    <source>
        <dbReference type="SAM" id="MobiDB-lite"/>
    </source>
</evidence>
<feature type="compositionally biased region" description="Gly residues" evidence="1">
    <location>
        <begin position="41"/>
        <end position="67"/>
    </location>
</feature>
<protein>
    <submittedName>
        <fullName evidence="2">Uncharacterized protein</fullName>
    </submittedName>
</protein>
<organism evidence="2 3">
    <name type="scientific">Chlamydomonas reinhardtii</name>
    <name type="common">Chlamydomonas smithii</name>
    <dbReference type="NCBI Taxonomy" id="3055"/>
    <lineage>
        <taxon>Eukaryota</taxon>
        <taxon>Viridiplantae</taxon>
        <taxon>Chlorophyta</taxon>
        <taxon>core chlorophytes</taxon>
        <taxon>Chlorophyceae</taxon>
        <taxon>CS clade</taxon>
        <taxon>Chlamydomonadales</taxon>
        <taxon>Chlamydomonadaceae</taxon>
        <taxon>Chlamydomonas</taxon>
    </lineage>
</organism>
<accession>A0A2K3D8Y1</accession>
<evidence type="ECO:0000313" key="3">
    <source>
        <dbReference type="Proteomes" id="UP000006906"/>
    </source>
</evidence>
<dbReference type="KEGG" id="cre:CHLRE_10g417741v5"/>
<dbReference type="InParanoid" id="A0A2K3D8Y1"/>
<gene>
    <name evidence="2" type="ORF">CHLRE_10g417741v5</name>
</gene>
<dbReference type="AlphaFoldDB" id="A0A2K3D8Y1"/>
<proteinExistence type="predicted"/>
<dbReference type="EMBL" id="CM008971">
    <property type="protein sequence ID" value="PNW76989.1"/>
    <property type="molecule type" value="Genomic_DNA"/>
</dbReference>
<keyword evidence="3" id="KW-1185">Reference proteome</keyword>
<dbReference type="GeneID" id="66054935"/>
<reference evidence="2 3" key="1">
    <citation type="journal article" date="2007" name="Science">
        <title>The Chlamydomonas genome reveals the evolution of key animal and plant functions.</title>
        <authorList>
            <person name="Merchant S.S."/>
            <person name="Prochnik S.E."/>
            <person name="Vallon O."/>
            <person name="Harris E.H."/>
            <person name="Karpowicz S.J."/>
            <person name="Witman G.B."/>
            <person name="Terry A."/>
            <person name="Salamov A."/>
            <person name="Fritz-Laylin L.K."/>
            <person name="Marechal-Drouard L."/>
            <person name="Marshall W.F."/>
            <person name="Qu L.H."/>
            <person name="Nelson D.R."/>
            <person name="Sanderfoot A.A."/>
            <person name="Spalding M.H."/>
            <person name="Kapitonov V.V."/>
            <person name="Ren Q."/>
            <person name="Ferris P."/>
            <person name="Lindquist E."/>
            <person name="Shapiro H."/>
            <person name="Lucas S.M."/>
            <person name="Grimwood J."/>
            <person name="Schmutz J."/>
            <person name="Cardol P."/>
            <person name="Cerutti H."/>
            <person name="Chanfreau G."/>
            <person name="Chen C.L."/>
            <person name="Cognat V."/>
            <person name="Croft M.T."/>
            <person name="Dent R."/>
            <person name="Dutcher S."/>
            <person name="Fernandez E."/>
            <person name="Fukuzawa H."/>
            <person name="Gonzalez-Ballester D."/>
            <person name="Gonzalez-Halphen D."/>
            <person name="Hallmann A."/>
            <person name="Hanikenne M."/>
            <person name="Hippler M."/>
            <person name="Inwood W."/>
            <person name="Jabbari K."/>
            <person name="Kalanon M."/>
            <person name="Kuras R."/>
            <person name="Lefebvre P.A."/>
            <person name="Lemaire S.D."/>
            <person name="Lobanov A.V."/>
            <person name="Lohr M."/>
            <person name="Manuell A."/>
            <person name="Meier I."/>
            <person name="Mets L."/>
            <person name="Mittag M."/>
            <person name="Mittelmeier T."/>
            <person name="Moroney J.V."/>
            <person name="Moseley J."/>
            <person name="Napoli C."/>
            <person name="Nedelcu A.M."/>
            <person name="Niyogi K."/>
            <person name="Novoselov S.V."/>
            <person name="Paulsen I.T."/>
            <person name="Pazour G."/>
            <person name="Purton S."/>
            <person name="Ral J.P."/>
            <person name="Riano-Pachon D.M."/>
            <person name="Riekhof W."/>
            <person name="Rymarquis L."/>
            <person name="Schroda M."/>
            <person name="Stern D."/>
            <person name="Umen J."/>
            <person name="Willows R."/>
            <person name="Wilson N."/>
            <person name="Zimmer S.L."/>
            <person name="Allmer J."/>
            <person name="Balk J."/>
            <person name="Bisova K."/>
            <person name="Chen C.J."/>
            <person name="Elias M."/>
            <person name="Gendler K."/>
            <person name="Hauser C."/>
            <person name="Lamb M.R."/>
            <person name="Ledford H."/>
            <person name="Long J.C."/>
            <person name="Minagawa J."/>
            <person name="Page M.D."/>
            <person name="Pan J."/>
            <person name="Pootakham W."/>
            <person name="Roje S."/>
            <person name="Rose A."/>
            <person name="Stahlberg E."/>
            <person name="Terauchi A.M."/>
            <person name="Yang P."/>
            <person name="Ball S."/>
            <person name="Bowler C."/>
            <person name="Dieckmann C.L."/>
            <person name="Gladyshev V.N."/>
            <person name="Green P."/>
            <person name="Jorgensen R."/>
            <person name="Mayfield S."/>
            <person name="Mueller-Roeber B."/>
            <person name="Rajamani S."/>
            <person name="Sayre R.T."/>
            <person name="Brokstein P."/>
            <person name="Dubchak I."/>
            <person name="Goodstein D."/>
            <person name="Hornick L."/>
            <person name="Huang Y.W."/>
            <person name="Jhaveri J."/>
            <person name="Luo Y."/>
            <person name="Martinez D."/>
            <person name="Ngau W.C."/>
            <person name="Otillar B."/>
            <person name="Poliakov A."/>
            <person name="Porter A."/>
            <person name="Szajkowski L."/>
            <person name="Werner G."/>
            <person name="Zhou K."/>
            <person name="Grigoriev I.V."/>
            <person name="Rokhsar D.S."/>
            <person name="Grossman A.R."/>
        </authorList>
    </citation>
    <scope>NUCLEOTIDE SEQUENCE [LARGE SCALE GENOMIC DNA]</scope>
    <source>
        <strain evidence="3">CC-503</strain>
    </source>
</reference>
<dbReference type="RefSeq" id="XP_042919807.1">
    <property type="nucleotide sequence ID" value="XM_043066410.1"/>
</dbReference>
<name>A0A2K3D8Y1_CHLRE</name>
<evidence type="ECO:0000313" key="2">
    <source>
        <dbReference type="EMBL" id="PNW76989.1"/>
    </source>
</evidence>
<sequence length="86" mass="8503">MLQARLQVLCMAGCDVNSATNIRHALVEMLLGHKRPASLQTGGGNGGGGSGSGGGACAHLGSGGGAKGHVEEESAAPPKKRRKRAG</sequence>
<dbReference type="Gramene" id="PNW76989">
    <property type="protein sequence ID" value="PNW76989"/>
    <property type="gene ID" value="CHLRE_10g417741v5"/>
</dbReference>